<evidence type="ECO:0000256" key="8">
    <source>
        <dbReference type="NCBIfam" id="TIGR04265"/>
    </source>
</evidence>
<keyword evidence="5" id="KW-0677">Repeat</keyword>
<evidence type="ECO:0000256" key="9">
    <source>
        <dbReference type="SAM" id="Phobius"/>
    </source>
</evidence>
<protein>
    <recommendedName>
        <fullName evidence="8">Cardiolipin synthase</fullName>
        <ecNumber evidence="8">2.7.8.-</ecNumber>
    </recommendedName>
</protein>
<dbReference type="SUPFAM" id="SSF56024">
    <property type="entry name" value="Phospholipase D/nuclease"/>
    <property type="match status" value="2"/>
</dbReference>
<dbReference type="RefSeq" id="WP_193535207.1">
    <property type="nucleotide sequence ID" value="NZ_JADCLJ010000016.1"/>
</dbReference>
<dbReference type="CDD" id="cd09112">
    <property type="entry name" value="PLDc_CLS_2"/>
    <property type="match status" value="1"/>
</dbReference>
<dbReference type="PANTHER" id="PTHR21248:SF7">
    <property type="entry name" value="MINOR CARDIOLIPIN SYNTHASE CLSB"/>
    <property type="match status" value="1"/>
</dbReference>
<proteinExistence type="predicted"/>
<keyword evidence="3" id="KW-0808">Transferase</keyword>
<dbReference type="SMART" id="SM00155">
    <property type="entry name" value="PLDc"/>
    <property type="match status" value="2"/>
</dbReference>
<evidence type="ECO:0000256" key="6">
    <source>
        <dbReference type="ARBA" id="ARBA00022989"/>
    </source>
</evidence>
<keyword evidence="6 9" id="KW-1133">Transmembrane helix</keyword>
<organism evidence="11 12">
    <name type="scientific">Litchfieldia luteola</name>
    <dbReference type="NCBI Taxonomy" id="682179"/>
    <lineage>
        <taxon>Bacteria</taxon>
        <taxon>Bacillati</taxon>
        <taxon>Bacillota</taxon>
        <taxon>Bacilli</taxon>
        <taxon>Bacillales</taxon>
        <taxon>Bacillaceae</taxon>
        <taxon>Litchfieldia</taxon>
    </lineage>
</organism>
<dbReference type="Gene3D" id="3.30.870.10">
    <property type="entry name" value="Endonuclease Chain A"/>
    <property type="match status" value="2"/>
</dbReference>
<dbReference type="InterPro" id="IPR022924">
    <property type="entry name" value="Cardiolipin_synthase"/>
</dbReference>
<dbReference type="CDD" id="cd09110">
    <property type="entry name" value="PLDc_CLS_1"/>
    <property type="match status" value="1"/>
</dbReference>
<keyword evidence="7 9" id="KW-0472">Membrane</keyword>
<evidence type="ECO:0000256" key="7">
    <source>
        <dbReference type="ARBA" id="ARBA00023136"/>
    </source>
</evidence>
<name>A0ABR9QGV3_9BACI</name>
<feature type="domain" description="PLD phosphodiesterase" evidence="10">
    <location>
        <begin position="140"/>
        <end position="167"/>
    </location>
</feature>
<comment type="caution">
    <text evidence="11">The sequence shown here is derived from an EMBL/GenBank/DDBJ whole genome shotgun (WGS) entry which is preliminary data.</text>
</comment>
<comment type="subcellular location">
    <subcellularLocation>
        <location evidence="1">Cell membrane</location>
    </subcellularLocation>
</comment>
<feature type="transmembrane region" description="Helical" evidence="9">
    <location>
        <begin position="6"/>
        <end position="22"/>
    </location>
</feature>
<accession>A0ABR9QGV3</accession>
<evidence type="ECO:0000313" key="12">
    <source>
        <dbReference type="Proteomes" id="UP001516662"/>
    </source>
</evidence>
<evidence type="ECO:0000256" key="2">
    <source>
        <dbReference type="ARBA" id="ARBA00022475"/>
    </source>
</evidence>
<keyword evidence="4 9" id="KW-0812">Transmembrane</keyword>
<dbReference type="EMBL" id="JADCLJ010000016">
    <property type="protein sequence ID" value="MBE4907732.1"/>
    <property type="molecule type" value="Genomic_DNA"/>
</dbReference>
<evidence type="ECO:0000313" key="11">
    <source>
        <dbReference type="EMBL" id="MBE4907732.1"/>
    </source>
</evidence>
<sequence length="399" mass="46474">MNVIATVFAVLMILFLWLRIDYKLGRKKHLSIVNKREFPERKSNLKLFTEGNSLFTDLFNEIENAKEHIHILFYIVKDDKISREFLTRLKKKAQEGVEVRLLVDWVGNKISKEMKVDLKKSGVQLFECHIPRFPYLFYSLNARNHRKVTVIDGKIGYLGGYNVGKEYLGNDSKFGFWRDYHLKIEGKGVQDLQMQFLYDWKDRTTIDLTQNPNYFPPLIEGQSYMKLVPTDGAYLQSHFLELLNTAKKEVKIGSPYFIPGSKLSNAILYALKRGVKVTILLPRKADHLFVKEAAVPYFQPLLKAGAKIYFYEKGFYHAKVFIIDDVICDIGTANFDKRSLYLNHEINCYIYDKTVIQEVKAQFSEDLAFSTEITLESLQNRSIFQKWKESFSTLISAFL</sequence>
<keyword evidence="12" id="KW-1185">Reference proteome</keyword>
<evidence type="ECO:0000256" key="4">
    <source>
        <dbReference type="ARBA" id="ARBA00022692"/>
    </source>
</evidence>
<dbReference type="InterPro" id="IPR001736">
    <property type="entry name" value="PLipase_D/transphosphatidylase"/>
</dbReference>
<dbReference type="PANTHER" id="PTHR21248">
    <property type="entry name" value="CARDIOLIPIN SYNTHASE"/>
    <property type="match status" value="1"/>
</dbReference>
<feature type="domain" description="PLD phosphodiesterase" evidence="10">
    <location>
        <begin position="312"/>
        <end position="339"/>
    </location>
</feature>
<gene>
    <name evidence="11" type="primary">cls</name>
    <name evidence="11" type="ORF">IMZ08_06650</name>
</gene>
<evidence type="ECO:0000256" key="1">
    <source>
        <dbReference type="ARBA" id="ARBA00004236"/>
    </source>
</evidence>
<evidence type="ECO:0000256" key="5">
    <source>
        <dbReference type="ARBA" id="ARBA00022737"/>
    </source>
</evidence>
<dbReference type="NCBIfam" id="TIGR04265">
    <property type="entry name" value="bac_cardiolipin"/>
    <property type="match status" value="1"/>
</dbReference>
<dbReference type="Pfam" id="PF13091">
    <property type="entry name" value="PLDc_2"/>
    <property type="match status" value="2"/>
</dbReference>
<dbReference type="PIRSF" id="PIRSF000850">
    <property type="entry name" value="Phospholipase_D_PSS"/>
    <property type="match status" value="1"/>
</dbReference>
<dbReference type="InterPro" id="IPR025202">
    <property type="entry name" value="PLD-like_dom"/>
</dbReference>
<evidence type="ECO:0000256" key="3">
    <source>
        <dbReference type="ARBA" id="ARBA00022679"/>
    </source>
</evidence>
<dbReference type="EC" id="2.7.8.-" evidence="8"/>
<reference evidence="11 12" key="1">
    <citation type="submission" date="2020-10" db="EMBL/GenBank/DDBJ databases">
        <title>Bacillus sp. HD4P25, an endophyte from a halophyte.</title>
        <authorList>
            <person name="Sun J.-Q."/>
        </authorList>
    </citation>
    <scope>NUCLEOTIDE SEQUENCE [LARGE SCALE GENOMIC DNA]</scope>
    <source>
        <strain evidence="11 12">YIM 93174</strain>
    </source>
</reference>
<evidence type="ECO:0000259" key="10">
    <source>
        <dbReference type="PROSITE" id="PS50035"/>
    </source>
</evidence>
<keyword evidence="2" id="KW-1003">Cell membrane</keyword>
<dbReference type="Proteomes" id="UP001516662">
    <property type="component" value="Unassembled WGS sequence"/>
</dbReference>
<dbReference type="PROSITE" id="PS50035">
    <property type="entry name" value="PLD"/>
    <property type="match status" value="2"/>
</dbReference>